<dbReference type="PROSITE" id="PS50206">
    <property type="entry name" value="RHODANESE_3"/>
    <property type="match status" value="1"/>
</dbReference>
<dbReference type="InterPro" id="IPR001763">
    <property type="entry name" value="Rhodanese-like_dom"/>
</dbReference>
<dbReference type="PANTHER" id="PTHR44086">
    <property type="entry name" value="THIOSULFATE SULFURTRANSFERASE RDL2, MITOCHONDRIAL-RELATED"/>
    <property type="match status" value="1"/>
</dbReference>
<dbReference type="GO" id="GO:0004792">
    <property type="term" value="F:thiosulfate-cyanide sulfurtransferase activity"/>
    <property type="evidence" value="ECO:0007669"/>
    <property type="project" value="InterPro"/>
</dbReference>
<dbReference type="STRING" id="37625.SAMN05660420_01050"/>
<dbReference type="CDD" id="cd00158">
    <property type="entry name" value="RHOD"/>
    <property type="match status" value="1"/>
</dbReference>
<dbReference type="Gene3D" id="3.40.250.10">
    <property type="entry name" value="Rhodanese-like domain"/>
    <property type="match status" value="1"/>
</dbReference>
<keyword evidence="4" id="KW-1185">Reference proteome</keyword>
<evidence type="ECO:0000259" key="2">
    <source>
        <dbReference type="PROSITE" id="PS50206"/>
    </source>
</evidence>
<feature type="signal peptide" evidence="1">
    <location>
        <begin position="1"/>
        <end position="26"/>
    </location>
</feature>
<protein>
    <submittedName>
        <fullName evidence="3">Rhodanese-related sulfurtransferase</fullName>
    </submittedName>
</protein>
<dbReference type="PANTHER" id="PTHR44086:SF10">
    <property type="entry name" value="THIOSULFATE SULFURTRANSFERASE_RHODANESE-LIKE DOMAIN-CONTAINING PROTEIN 3"/>
    <property type="match status" value="1"/>
</dbReference>
<dbReference type="SUPFAM" id="SSF52821">
    <property type="entry name" value="Rhodanese/Cell cycle control phosphatase"/>
    <property type="match status" value="1"/>
</dbReference>
<evidence type="ECO:0000313" key="4">
    <source>
        <dbReference type="Proteomes" id="UP000199409"/>
    </source>
</evidence>
<dbReference type="AlphaFoldDB" id="A0A1H3XNI0"/>
<accession>A0A1H3XNI0</accession>
<dbReference type="InterPro" id="IPR001307">
    <property type="entry name" value="Thiosulphate_STrfase_CS"/>
</dbReference>
<proteinExistence type="predicted"/>
<reference evidence="3 4" key="1">
    <citation type="submission" date="2016-10" db="EMBL/GenBank/DDBJ databases">
        <authorList>
            <person name="de Groot N.N."/>
        </authorList>
    </citation>
    <scope>NUCLEOTIDE SEQUENCE [LARGE SCALE GENOMIC DNA]</scope>
    <source>
        <strain evidence="3 4">DSM 7343</strain>
    </source>
</reference>
<keyword evidence="3" id="KW-0808">Transferase</keyword>
<keyword evidence="1" id="KW-0732">Signal</keyword>
<dbReference type="Pfam" id="PF00581">
    <property type="entry name" value="Rhodanese"/>
    <property type="match status" value="1"/>
</dbReference>
<evidence type="ECO:0000256" key="1">
    <source>
        <dbReference type="SAM" id="SignalP"/>
    </source>
</evidence>
<dbReference type="RefSeq" id="WP_175498271.1">
    <property type="nucleotide sequence ID" value="NZ_FNQN01000002.1"/>
</dbReference>
<evidence type="ECO:0000313" key="3">
    <source>
        <dbReference type="EMBL" id="SEA00906.1"/>
    </source>
</evidence>
<dbReference type="EMBL" id="FNQN01000002">
    <property type="protein sequence ID" value="SEA00906.1"/>
    <property type="molecule type" value="Genomic_DNA"/>
</dbReference>
<name>A0A1H3XNI0_9BACT</name>
<gene>
    <name evidence="3" type="ORF">SAMN05660420_01050</name>
</gene>
<dbReference type="InterPro" id="IPR036873">
    <property type="entry name" value="Rhodanese-like_dom_sf"/>
</dbReference>
<dbReference type="PROSITE" id="PS00380">
    <property type="entry name" value="RHODANESE_1"/>
    <property type="match status" value="1"/>
</dbReference>
<dbReference type="Proteomes" id="UP000199409">
    <property type="component" value="Unassembled WGS sequence"/>
</dbReference>
<sequence length="168" mass="18814">MQKKVLPLSLAAVTIILLLAAQTVFAGPSIDEVKNNVVNLWKPIKESQPHVTAVEFKKILDSDKDLILIDVRTADEYKAAHIPGAIHIPRGVMEWVTPRTIENTDIPIYTYCRTGARSAFAAQRLTDMGYTNVTNIYDAFKGWLEAGYSVYNRHGEFVMSKGGFEKQE</sequence>
<feature type="domain" description="Rhodanese" evidence="2">
    <location>
        <begin position="62"/>
        <end position="152"/>
    </location>
</feature>
<organism evidence="3 4">
    <name type="scientific">Desulfuromusa kysingii</name>
    <dbReference type="NCBI Taxonomy" id="37625"/>
    <lineage>
        <taxon>Bacteria</taxon>
        <taxon>Pseudomonadati</taxon>
        <taxon>Thermodesulfobacteriota</taxon>
        <taxon>Desulfuromonadia</taxon>
        <taxon>Desulfuromonadales</taxon>
        <taxon>Geopsychrobacteraceae</taxon>
        <taxon>Desulfuromusa</taxon>
    </lineage>
</organism>
<feature type="chain" id="PRO_5011639081" evidence="1">
    <location>
        <begin position="27"/>
        <end position="168"/>
    </location>
</feature>
<dbReference type="SMART" id="SM00450">
    <property type="entry name" value="RHOD"/>
    <property type="match status" value="1"/>
</dbReference>